<dbReference type="EMBL" id="FNOP01000002">
    <property type="protein sequence ID" value="SDW54041.1"/>
    <property type="molecule type" value="Genomic_DNA"/>
</dbReference>
<gene>
    <name evidence="2" type="ORF">SAMN05216495_102177</name>
</gene>
<dbReference type="SMART" id="SM00052">
    <property type="entry name" value="EAL"/>
    <property type="match status" value="1"/>
</dbReference>
<dbReference type="AlphaFoldDB" id="A0A1H2UCW4"/>
<dbReference type="InterPro" id="IPR035965">
    <property type="entry name" value="PAS-like_dom_sf"/>
</dbReference>
<dbReference type="SUPFAM" id="SSF55785">
    <property type="entry name" value="PYP-like sensor domain (PAS domain)"/>
    <property type="match status" value="1"/>
</dbReference>
<dbReference type="SUPFAM" id="SSF55073">
    <property type="entry name" value="Nucleotide cyclase"/>
    <property type="match status" value="1"/>
</dbReference>
<proteinExistence type="predicted"/>
<feature type="domain" description="EAL" evidence="1">
    <location>
        <begin position="142"/>
        <end position="394"/>
    </location>
</feature>
<dbReference type="Gene3D" id="3.20.20.450">
    <property type="entry name" value="EAL domain"/>
    <property type="match status" value="1"/>
</dbReference>
<dbReference type="InterPro" id="IPR035919">
    <property type="entry name" value="EAL_sf"/>
</dbReference>
<accession>A0A1H2UCW4</accession>
<dbReference type="PROSITE" id="PS50883">
    <property type="entry name" value="EAL"/>
    <property type="match status" value="1"/>
</dbReference>
<dbReference type="Gene3D" id="3.30.450.20">
    <property type="entry name" value="PAS domain"/>
    <property type="match status" value="2"/>
</dbReference>
<dbReference type="InterPro" id="IPR050706">
    <property type="entry name" value="Cyclic-di-GMP_PDE-like"/>
</dbReference>
<sequence>MESANCTSFKGSFPDCFENLPCCFYVVQSQEPFPLLYANRETLRLFDCRDLEELRRHINNDGLNILAPEDRERGFQEIMRELAEKNGRFSHIQGHLFTRKNRIRYADVSGRTVNTETWGQVFFCTLQEIDIPTGQPVDRDIRDYVTEHLEEALENHWIQVYYQPVIRTLTGELCGLEALARWVDPQVGFLSPASFIPVLEQARLIHRLDAYVLEEVCRMLRERLDKNLCITPVSFNLSRYDFDSMDVFSVVENTRKKYSLPRDFLHVEITESTLAQNAQVVHQALDQLREKGYEIWLDDFGSGYSSLNVLKDYQVDLIKLDMGFLRNFTAKSRSIIASVITMAKDLGVKTLVEGVETKEQADFLAAMGCGRMQGYFFGKPQPLAGVLAHLEAAGRTVEPRKWFRFYDMASMVIRQTDRSTALFDMDEKGTLRFLFWNKVYEEEAEKLGYTIQDIETNMNQPEKKESIRTLRTFIQVARKKHSAKTFFYVDKGDYIAVRVQVVCEMNQHLLVQVEFQNISQNSSSSRQNKLDANLRYLYGLFEEVFLVDLDGDSMEQMYANNSNESPFSKKVQGMRAVLRTFTREQVYEEDQSGYLAYLDQDTVVQRIRKSPTGCISHFFRAKDSQGNYTWRETMATLFYKGPHPMLLTTARTIDSPVTVAAVSPGDKNTLPALLWDSFRKNTHSNYFWKDKERRFLGASKAFLRHYGFASEQEIIGKTDEDMNWHLDNGPYRQDELDVLHKGKVVENIPGECIVKGALHHIACYKWPIYRDGQIVGLMGTFFDADQVYHELWKTLPSPFEDPVSGLQNRQGFLNDMMETQEQMEASGDSFCLILLESRFDEYLKKSYEAPLLRKLIHEEGRIIREEAGTNSSISRLFNSMFAILRREKDPKESEALARKIQARLQDIHQVEGNPVTVTFRWSIVHSAEPRLGTDPKRKIRKFYRLAIKRLREQ</sequence>
<dbReference type="InterPro" id="IPR043128">
    <property type="entry name" value="Rev_trsase/Diguanyl_cyclase"/>
</dbReference>
<dbReference type="Proteomes" id="UP000182379">
    <property type="component" value="Unassembled WGS sequence"/>
</dbReference>
<dbReference type="RefSeq" id="WP_074704531.1">
    <property type="nucleotide sequence ID" value="NZ_FNOP01000002.1"/>
</dbReference>
<dbReference type="InterPro" id="IPR001633">
    <property type="entry name" value="EAL_dom"/>
</dbReference>
<dbReference type="CDD" id="cd01948">
    <property type="entry name" value="EAL"/>
    <property type="match status" value="1"/>
</dbReference>
<evidence type="ECO:0000259" key="1">
    <source>
        <dbReference type="PROSITE" id="PS50883"/>
    </source>
</evidence>
<dbReference type="PANTHER" id="PTHR33121:SF79">
    <property type="entry name" value="CYCLIC DI-GMP PHOSPHODIESTERASE PDED-RELATED"/>
    <property type="match status" value="1"/>
</dbReference>
<organism evidence="2 3">
    <name type="scientific">Acidaminococcus fermentans</name>
    <dbReference type="NCBI Taxonomy" id="905"/>
    <lineage>
        <taxon>Bacteria</taxon>
        <taxon>Bacillati</taxon>
        <taxon>Bacillota</taxon>
        <taxon>Negativicutes</taxon>
        <taxon>Acidaminococcales</taxon>
        <taxon>Acidaminococcaceae</taxon>
        <taxon>Acidaminococcus</taxon>
    </lineage>
</organism>
<protein>
    <submittedName>
        <fullName evidence="2">EAL domain, c-di-GMP-specific phosphodiesterase class I (Or its enzymatically inactive variant)</fullName>
    </submittedName>
</protein>
<dbReference type="InterPro" id="IPR029787">
    <property type="entry name" value="Nucleotide_cyclase"/>
</dbReference>
<evidence type="ECO:0000313" key="2">
    <source>
        <dbReference type="EMBL" id="SDW54041.1"/>
    </source>
</evidence>
<name>A0A1H2UCW4_ACIFE</name>
<dbReference type="PANTHER" id="PTHR33121">
    <property type="entry name" value="CYCLIC DI-GMP PHOSPHODIESTERASE PDEF"/>
    <property type="match status" value="1"/>
</dbReference>
<evidence type="ECO:0000313" key="3">
    <source>
        <dbReference type="Proteomes" id="UP000182379"/>
    </source>
</evidence>
<dbReference type="GO" id="GO:0071111">
    <property type="term" value="F:cyclic-guanylate-specific phosphodiesterase activity"/>
    <property type="evidence" value="ECO:0007669"/>
    <property type="project" value="InterPro"/>
</dbReference>
<reference evidence="2 3" key="1">
    <citation type="submission" date="2016-10" db="EMBL/GenBank/DDBJ databases">
        <authorList>
            <person name="Varghese N."/>
            <person name="Submissions S."/>
        </authorList>
    </citation>
    <scope>NUCLEOTIDE SEQUENCE [LARGE SCALE GENOMIC DNA]</scope>
    <source>
        <strain evidence="2 3">WCC6</strain>
    </source>
</reference>
<dbReference type="SUPFAM" id="SSF141868">
    <property type="entry name" value="EAL domain-like"/>
    <property type="match status" value="1"/>
</dbReference>
<dbReference type="Gene3D" id="3.30.70.270">
    <property type="match status" value="1"/>
</dbReference>
<dbReference type="Pfam" id="PF00563">
    <property type="entry name" value="EAL"/>
    <property type="match status" value="1"/>
</dbReference>
<comment type="caution">
    <text evidence="2">The sequence shown here is derived from an EMBL/GenBank/DDBJ whole genome shotgun (WGS) entry which is preliminary data.</text>
</comment>